<dbReference type="InterPro" id="IPR048570">
    <property type="entry name" value="PSMD1_RPN2_N"/>
</dbReference>
<evidence type="ECO:0000256" key="4">
    <source>
        <dbReference type="ARBA" id="ARBA00022942"/>
    </source>
</evidence>
<keyword evidence="3" id="KW-0677">Repeat</keyword>
<feature type="domain" description="26S proteasome regulatory subunit RPN2 C-terminal" evidence="7">
    <location>
        <begin position="729"/>
        <end position="935"/>
    </location>
</feature>
<keyword evidence="4 5" id="KW-0647">Proteasome</keyword>
<dbReference type="InterPro" id="IPR040623">
    <property type="entry name" value="RPN2_C"/>
</dbReference>
<dbReference type="Proteomes" id="UP001174909">
    <property type="component" value="Unassembled WGS sequence"/>
</dbReference>
<dbReference type="GO" id="GO:0008540">
    <property type="term" value="C:proteasome regulatory particle, base subcomplex"/>
    <property type="evidence" value="ECO:0007669"/>
    <property type="project" value="UniProtKB-UniRule"/>
</dbReference>
<dbReference type="Pfam" id="PF13646">
    <property type="entry name" value="HEAT_2"/>
    <property type="match status" value="1"/>
</dbReference>
<protein>
    <recommendedName>
        <fullName evidence="2 5">26S proteasome non-ATPase regulatory subunit 1</fullName>
    </recommendedName>
</protein>
<feature type="region of interest" description="Disordered" evidence="6">
    <location>
        <begin position="140"/>
        <end position="257"/>
    </location>
</feature>
<dbReference type="InterPro" id="IPR002015">
    <property type="entry name" value="Proteasome/cyclosome_rpt"/>
</dbReference>
<name>A0AA35SX66_GEOBA</name>
<comment type="caution">
    <text evidence="9">The sequence shown here is derived from an EMBL/GenBank/DDBJ whole genome shotgun (WGS) entry which is preliminary data.</text>
</comment>
<feature type="domain" description="26S proteasome non-ATPase regulatory subunit 1/RPN2 N-terminal" evidence="8">
    <location>
        <begin position="1"/>
        <end position="137"/>
    </location>
</feature>
<keyword evidence="10" id="KW-1185">Reference proteome</keyword>
<feature type="compositionally biased region" description="Acidic residues" evidence="6">
    <location>
        <begin position="217"/>
        <end position="227"/>
    </location>
</feature>
<dbReference type="EMBL" id="CASHTH010002914">
    <property type="protein sequence ID" value="CAI8037234.1"/>
    <property type="molecule type" value="Genomic_DNA"/>
</dbReference>
<feature type="compositionally biased region" description="Basic and acidic residues" evidence="6">
    <location>
        <begin position="847"/>
        <end position="880"/>
    </location>
</feature>
<feature type="compositionally biased region" description="Low complexity" evidence="6">
    <location>
        <begin position="148"/>
        <end position="167"/>
    </location>
</feature>
<dbReference type="GO" id="GO:0005634">
    <property type="term" value="C:nucleus"/>
    <property type="evidence" value="ECO:0007669"/>
    <property type="project" value="TreeGrafter"/>
</dbReference>
<evidence type="ECO:0000259" key="7">
    <source>
        <dbReference type="Pfam" id="PF18004"/>
    </source>
</evidence>
<gene>
    <name evidence="9" type="ORF">GBAR_LOCUS20815</name>
</gene>
<dbReference type="GO" id="GO:0043161">
    <property type="term" value="P:proteasome-mediated ubiquitin-dependent protein catabolic process"/>
    <property type="evidence" value="ECO:0007669"/>
    <property type="project" value="TreeGrafter"/>
</dbReference>
<dbReference type="InterPro" id="IPR016024">
    <property type="entry name" value="ARM-type_fold"/>
</dbReference>
<evidence type="ECO:0000256" key="6">
    <source>
        <dbReference type="SAM" id="MobiDB-lite"/>
    </source>
</evidence>
<feature type="region of interest" description="Disordered" evidence="6">
    <location>
        <begin position="941"/>
        <end position="965"/>
    </location>
</feature>
<dbReference type="Pfam" id="PF21505">
    <property type="entry name" value="RPN2_N"/>
    <property type="match status" value="1"/>
</dbReference>
<organism evidence="9 10">
    <name type="scientific">Geodia barretti</name>
    <name type="common">Barrett's horny sponge</name>
    <dbReference type="NCBI Taxonomy" id="519541"/>
    <lineage>
        <taxon>Eukaryota</taxon>
        <taxon>Metazoa</taxon>
        <taxon>Porifera</taxon>
        <taxon>Demospongiae</taxon>
        <taxon>Heteroscleromorpha</taxon>
        <taxon>Tetractinellida</taxon>
        <taxon>Astrophorina</taxon>
        <taxon>Geodiidae</taxon>
        <taxon>Geodia</taxon>
    </lineage>
</organism>
<feature type="compositionally biased region" description="Basic and acidic residues" evidence="6">
    <location>
        <begin position="168"/>
        <end position="216"/>
    </location>
</feature>
<dbReference type="InterPro" id="IPR011989">
    <property type="entry name" value="ARM-like"/>
</dbReference>
<proteinExistence type="inferred from homology"/>
<accession>A0AA35SX66</accession>
<comment type="subunit">
    <text evidence="5">Component of the 19S proteasome regulatory particle complex. The 26S proteasome consists of a 20S core particle (CP) and two 19S regulatory subunits (RP).</text>
</comment>
<evidence type="ECO:0000259" key="8">
    <source>
        <dbReference type="Pfam" id="PF21505"/>
    </source>
</evidence>
<evidence type="ECO:0000313" key="9">
    <source>
        <dbReference type="EMBL" id="CAI8037234.1"/>
    </source>
</evidence>
<dbReference type="GO" id="GO:0034515">
    <property type="term" value="C:proteasome storage granule"/>
    <property type="evidence" value="ECO:0007669"/>
    <property type="project" value="TreeGrafter"/>
</dbReference>
<feature type="compositionally biased region" description="Basic and acidic residues" evidence="6">
    <location>
        <begin position="799"/>
        <end position="811"/>
    </location>
</feature>
<evidence type="ECO:0000256" key="2">
    <source>
        <dbReference type="ARBA" id="ARBA00014929"/>
    </source>
</evidence>
<dbReference type="GO" id="GO:0042176">
    <property type="term" value="P:regulation of protein catabolic process"/>
    <property type="evidence" value="ECO:0007669"/>
    <property type="project" value="UniProtKB-UniRule"/>
</dbReference>
<dbReference type="PANTHER" id="PTHR10943">
    <property type="entry name" value="26S PROTEASOME NON-ATPASE REGULATORY SUBUNIT"/>
    <property type="match status" value="1"/>
</dbReference>
<evidence type="ECO:0000256" key="3">
    <source>
        <dbReference type="ARBA" id="ARBA00022737"/>
    </source>
</evidence>
<evidence type="ECO:0000256" key="5">
    <source>
        <dbReference type="PIRNR" id="PIRNR015947"/>
    </source>
</evidence>
<dbReference type="Gene3D" id="1.25.10.10">
    <property type="entry name" value="Leucine-rich Repeat Variant"/>
    <property type="match status" value="1"/>
</dbReference>
<evidence type="ECO:0000313" key="10">
    <source>
        <dbReference type="Proteomes" id="UP001174909"/>
    </source>
</evidence>
<evidence type="ECO:0000256" key="1">
    <source>
        <dbReference type="ARBA" id="ARBA00006308"/>
    </source>
</evidence>
<dbReference type="InterPro" id="IPR016642">
    <property type="entry name" value="26S_Psome_Rpn2"/>
</dbReference>
<feature type="region of interest" description="Disordered" evidence="6">
    <location>
        <begin position="782"/>
        <end position="892"/>
    </location>
</feature>
<reference evidence="9" key="1">
    <citation type="submission" date="2023-03" db="EMBL/GenBank/DDBJ databases">
        <authorList>
            <person name="Steffen K."/>
            <person name="Cardenas P."/>
        </authorList>
    </citation>
    <scope>NUCLEOTIDE SEQUENCE</scope>
</reference>
<sequence length="965" mass="105714">MFERCLSDRRYKQAIGIAFETRRVDILQRAIHESGDIPGMLSYCQKVTLSVISSPGFRNTVLKVIVKAYKELEVPDFISICQCYIFLDDAQSVAAVLQRLACYDDIPDNVVTGFQIAFDLYESASQQFLRRIMEAIASILPSPPPSPDTSAATPANTATAATQPATDKTQKSDVAEAKPEESEQEQKKDEEGETRATAEEDGKAAETGDSKLKPKADEEDMEVDEGTVEQPAPNPTNPESHDPSHDQSYVSSEPEPEKEWERRLRFAQNILSGKLTISLHQEFLIRNNHTDLQILKNTKDVSRGSICHNSTIIANGLMHYGTTSDTLLRENLEWLKKASNWAKFTATASLGLVHWGHEKEALNLMASYLPKDSANSSPYAEGGGLYAIGLIHANHGLKVMDYLANELRSNTSEIVCHGACLGLGLAAMGTANYDIYDLLKENLMTRDDAVVGEAAGLAMGLVMIGNKSTDSLEDMLNYARDTQHEKIQRGLALGISMLWYGQMDEADILIEELCRDKDPLLRRSGMFTVAMAYCGSGNNGAIRRLLHVAVSDVDNDVRRAAVTGLGFILFRNPEQCPHVVSLLSESFNAHVRCGAAMALGISCAGTGNKEALAVIDPLLKDSIPFVQQAAQIASAMILIQHTEAMNSRVAGFRQHYAKVSADKLEDSLSKFGAILAQGIIDAGGRNVTISLQSRTGHMSMKTAVGLLVFCQFWYWFPFCHFLSLAFTPTAAIGLNSDLKMPKLTFRSNAKPSLYAYPPPLEEEKKKEREKVATAVLSVTAKAKARKKAAGSESMDVETSGDKKEASSDKMDTASTTQTASEPEENRSEDLETTSGKPTGEDMEVEDEAKAEGGEEGGEKKKQEKEAGGEGEGKEKEKTEPEPDFQILSNPARVLPQQLNVLSWDESDRYRPLKPITVGGILMLKNSDSEAPEDLIEPLKVTVPGRDEDEGPEPSPPEPFEWSEDM</sequence>
<dbReference type="Pfam" id="PF01851">
    <property type="entry name" value="PC_rep"/>
    <property type="match status" value="1"/>
</dbReference>
<dbReference type="GO" id="GO:0030234">
    <property type="term" value="F:enzyme regulator activity"/>
    <property type="evidence" value="ECO:0007669"/>
    <property type="project" value="UniProtKB-UniRule"/>
</dbReference>
<comment type="similarity">
    <text evidence="1 5">Belongs to the proteasome subunit S1 family.</text>
</comment>
<dbReference type="PANTHER" id="PTHR10943:SF2">
    <property type="entry name" value="26S PROTEASOME NON-ATPASE REGULATORY SUBUNIT 1"/>
    <property type="match status" value="1"/>
</dbReference>
<dbReference type="PIRSF" id="PIRSF015947">
    <property type="entry name" value="26S_Psome_Rpn2"/>
    <property type="match status" value="1"/>
</dbReference>
<dbReference type="SUPFAM" id="SSF48371">
    <property type="entry name" value="ARM repeat"/>
    <property type="match status" value="1"/>
</dbReference>
<dbReference type="FunFam" id="1.25.10.10:FF:000017">
    <property type="entry name" value="26S proteasome non-ATPase regulatory subunit 1"/>
    <property type="match status" value="1"/>
</dbReference>
<dbReference type="Pfam" id="PF18004">
    <property type="entry name" value="RPN2_C"/>
    <property type="match status" value="1"/>
</dbReference>
<dbReference type="AlphaFoldDB" id="A0AA35SX66"/>
<comment type="function">
    <text evidence="5">Component of the 26S proteasome, a multiprotein complex involved in the ATP-dependent degradation of ubiquitinated proteins. This complex plays a key role in the maintenance of protein homeostasis by removing misfolded or damaged proteins, which could impair cellular functions, and by removing proteins whose functions are no longer required. Therefore, the proteasome participates in numerous cellular processes, including cell cycle progression, apoptosis, or DNA damage repair.</text>
</comment>